<keyword evidence="2" id="KW-0808">Transferase</keyword>
<protein>
    <submittedName>
        <fullName evidence="2">Class I SAM-dependent methyltransferase</fullName>
    </submittedName>
</protein>
<dbReference type="Proteomes" id="UP000275348">
    <property type="component" value="Unassembled WGS sequence"/>
</dbReference>
<feature type="domain" description="Methyltransferase type 11" evidence="1">
    <location>
        <begin position="82"/>
        <end position="164"/>
    </location>
</feature>
<evidence type="ECO:0000259" key="1">
    <source>
        <dbReference type="Pfam" id="PF08241"/>
    </source>
</evidence>
<keyword evidence="2" id="KW-0489">Methyltransferase</keyword>
<comment type="caution">
    <text evidence="2">The sequence shown here is derived from an EMBL/GenBank/DDBJ whole genome shotgun (WGS) entry which is preliminary data.</text>
</comment>
<dbReference type="CDD" id="cd02440">
    <property type="entry name" value="AdoMet_MTases"/>
    <property type="match status" value="1"/>
</dbReference>
<dbReference type="EMBL" id="RDOJ01000003">
    <property type="protein sequence ID" value="RLZ11864.1"/>
    <property type="molecule type" value="Genomic_DNA"/>
</dbReference>
<evidence type="ECO:0000313" key="2">
    <source>
        <dbReference type="EMBL" id="RLZ11864.1"/>
    </source>
</evidence>
<name>A0A3L9MKQ1_9FLAO</name>
<dbReference type="OrthoDB" id="3896938at2"/>
<dbReference type="InterPro" id="IPR013216">
    <property type="entry name" value="Methyltransf_11"/>
</dbReference>
<sequence length="248" mass="29198">MNIVPRPLLIQGSYIVRPFIVWYMRGNRFEDPIDNQGYKNLLPYGYENQRENVLSPGTYSLERHRLMWLYLKNETDFFTKAAKVLHIAPEQSFIKRFRNLNHLDYTTSDLESPLADVKADICDLPFDDNTYDVIFCNHVLEHIPDDAKAMSELFRVMKPGGWGILQVPISYQRDVTYEDPTITSKEDRRREFGQYDHVRVYGLDYYKRLENAGFIVEQVDYTKQIPASDVEKYCLEKGEILPIVRKPL</sequence>
<evidence type="ECO:0000313" key="3">
    <source>
        <dbReference type="Proteomes" id="UP000275348"/>
    </source>
</evidence>
<dbReference type="GO" id="GO:0008757">
    <property type="term" value="F:S-adenosylmethionine-dependent methyltransferase activity"/>
    <property type="evidence" value="ECO:0007669"/>
    <property type="project" value="InterPro"/>
</dbReference>
<dbReference type="PANTHER" id="PTHR43591:SF24">
    <property type="entry name" value="2-METHOXY-6-POLYPRENYL-1,4-BENZOQUINOL METHYLASE, MITOCHONDRIAL"/>
    <property type="match status" value="1"/>
</dbReference>
<dbReference type="SUPFAM" id="SSF53335">
    <property type="entry name" value="S-adenosyl-L-methionine-dependent methyltransferases"/>
    <property type="match status" value="1"/>
</dbReference>
<dbReference type="Pfam" id="PF08241">
    <property type="entry name" value="Methyltransf_11"/>
    <property type="match status" value="1"/>
</dbReference>
<accession>A0A3L9MKQ1</accession>
<organism evidence="2 3">
    <name type="scientific">Faecalibacter macacae</name>
    <dbReference type="NCBI Taxonomy" id="1859289"/>
    <lineage>
        <taxon>Bacteria</taxon>
        <taxon>Pseudomonadati</taxon>
        <taxon>Bacteroidota</taxon>
        <taxon>Flavobacteriia</taxon>
        <taxon>Flavobacteriales</taxon>
        <taxon>Weeksellaceae</taxon>
        <taxon>Faecalibacter</taxon>
    </lineage>
</organism>
<dbReference type="PANTHER" id="PTHR43591">
    <property type="entry name" value="METHYLTRANSFERASE"/>
    <property type="match status" value="1"/>
</dbReference>
<keyword evidence="3" id="KW-1185">Reference proteome</keyword>
<dbReference type="GO" id="GO:0032259">
    <property type="term" value="P:methylation"/>
    <property type="evidence" value="ECO:0007669"/>
    <property type="project" value="UniProtKB-KW"/>
</dbReference>
<dbReference type="InterPro" id="IPR029063">
    <property type="entry name" value="SAM-dependent_MTases_sf"/>
</dbReference>
<dbReference type="AlphaFoldDB" id="A0A3L9MKQ1"/>
<dbReference type="Gene3D" id="3.40.50.150">
    <property type="entry name" value="Vaccinia Virus protein VP39"/>
    <property type="match status" value="1"/>
</dbReference>
<dbReference type="RefSeq" id="WP_121933858.1">
    <property type="nucleotide sequence ID" value="NZ_RDOJ01000003.1"/>
</dbReference>
<proteinExistence type="predicted"/>
<gene>
    <name evidence="2" type="ORF">EAH69_02785</name>
</gene>
<reference evidence="2 3" key="1">
    <citation type="submission" date="2018-10" db="EMBL/GenBank/DDBJ databases">
        <authorList>
            <person name="Chen X."/>
        </authorList>
    </citation>
    <scope>NUCLEOTIDE SEQUENCE [LARGE SCALE GENOMIC DNA]</scope>
    <source>
        <strain evidence="2 3">YIM 102668</strain>
    </source>
</reference>